<protein>
    <submittedName>
        <fullName evidence="1">Uncharacterized protein</fullName>
    </submittedName>
</protein>
<comment type="caution">
    <text evidence="1">The sequence shown here is derived from an EMBL/GenBank/DDBJ whole genome shotgun (WGS) entry which is preliminary data.</text>
</comment>
<gene>
    <name evidence="1" type="ORF">QR685DRAFT_568893</name>
</gene>
<accession>A0ABR3DJ40</accession>
<dbReference type="EMBL" id="JAVLET010000002">
    <property type="protein sequence ID" value="KAL0472704.1"/>
    <property type="molecule type" value="Genomic_DNA"/>
</dbReference>
<evidence type="ECO:0000313" key="1">
    <source>
        <dbReference type="EMBL" id="KAL0472704.1"/>
    </source>
</evidence>
<organism evidence="1 2">
    <name type="scientific">Neurospora intermedia</name>
    <dbReference type="NCBI Taxonomy" id="5142"/>
    <lineage>
        <taxon>Eukaryota</taxon>
        <taxon>Fungi</taxon>
        <taxon>Dikarya</taxon>
        <taxon>Ascomycota</taxon>
        <taxon>Pezizomycotina</taxon>
        <taxon>Sordariomycetes</taxon>
        <taxon>Sordariomycetidae</taxon>
        <taxon>Sordariales</taxon>
        <taxon>Sordariaceae</taxon>
        <taxon>Neurospora</taxon>
    </lineage>
</organism>
<name>A0ABR3DJ40_NEUIN</name>
<proteinExistence type="predicted"/>
<reference evidence="1 2" key="1">
    <citation type="submission" date="2023-09" db="EMBL/GenBank/DDBJ databases">
        <title>Multi-omics analysis of a traditional fermented food reveals byproduct-associated fungal strains for waste-to-food upcycling.</title>
        <authorList>
            <consortium name="Lawrence Berkeley National Laboratory"/>
            <person name="Rekdal V.M."/>
            <person name="Villalobos-Escobedo J.M."/>
            <person name="Rodriguez-Valeron N."/>
            <person name="Garcia M.O."/>
            <person name="Vasquez D.P."/>
            <person name="Damayanti I."/>
            <person name="Sorensen P.M."/>
            <person name="Baidoo E.E."/>
            <person name="De Carvalho A.C."/>
            <person name="Riley R."/>
            <person name="Lipzen A."/>
            <person name="He G."/>
            <person name="Yan M."/>
            <person name="Haridas S."/>
            <person name="Daum C."/>
            <person name="Yoshinaga Y."/>
            <person name="Ng V."/>
            <person name="Grigoriev I.V."/>
            <person name="Munk R."/>
            <person name="Nuraida L."/>
            <person name="Wijaya C.H."/>
            <person name="Morales P.-C."/>
            <person name="Keasling J.D."/>
        </authorList>
    </citation>
    <scope>NUCLEOTIDE SEQUENCE [LARGE SCALE GENOMIC DNA]</scope>
    <source>
        <strain evidence="1 2">FGSC 2613</strain>
    </source>
</reference>
<sequence>MGDDEEQELPPGAAAQAWEHRITERSELYRLKISLGPYSANAWIYTPDHNVLILGMEEVNVLGLHMLDDRVRFAYTPVCNVDRTAALPSELIQQDEIPRDELPQLLDPWTKYRHIPLFSCQKRRIERHYRDHWLSRITIYLYLDPNMYSTSRRMLILQMALPEVEVKEGGDGGAEADAEEKVTFFRRGAVRSARENSYGETSKREFGNVPEILPRVENAWAKVLKGKTERLGLALRTKEQALESGPEDNLWTSESEVVLKGLEALDHGRRVQFNWKQLMSKLLLNFGLYNGYTYVPEPGVEVSEDEDDWDESD</sequence>
<dbReference type="Proteomes" id="UP001451303">
    <property type="component" value="Unassembled WGS sequence"/>
</dbReference>
<keyword evidence="2" id="KW-1185">Reference proteome</keyword>
<evidence type="ECO:0000313" key="2">
    <source>
        <dbReference type="Proteomes" id="UP001451303"/>
    </source>
</evidence>